<sequence length="277" mass="30587">MGAFEFFTTAELRARGETVASIQETIRSGRAFRVIKGWYGTARTPKDAVLAMRMGGRLGCISALALHGAWVPPSGGTHIVFPTSASGRRSADRERGASVVRHWSAPAERTGSSFAVAPLELAIADALRCVPPHLLIAILDSLLFRRLISRNRLEALIARGPQRVHHLIAHLEPRSESGIESIVRYLLAVAGIHAAVQVTMRSGDRTDIEVDDWLVIEADGRETHAREESFTRDRVRVVRLMRAGRIVLQFAYATIMYDPEFVLQAIRDVMARHAPLA</sequence>
<comment type="caution">
    <text evidence="1">The sequence shown here is derived from an EMBL/GenBank/DDBJ whole genome shotgun (WGS) entry which is preliminary data.</text>
</comment>
<gene>
    <name evidence="1" type="ORF">GCM10025783_24530</name>
</gene>
<evidence type="ECO:0000313" key="2">
    <source>
        <dbReference type="Proteomes" id="UP001500121"/>
    </source>
</evidence>
<dbReference type="RefSeq" id="WP_345481532.1">
    <property type="nucleotide sequence ID" value="NZ_BAABLP010000005.1"/>
</dbReference>
<organism evidence="1 2">
    <name type="scientific">Amnibacterium soli</name>
    <dbReference type="NCBI Taxonomy" id="1282736"/>
    <lineage>
        <taxon>Bacteria</taxon>
        <taxon>Bacillati</taxon>
        <taxon>Actinomycetota</taxon>
        <taxon>Actinomycetes</taxon>
        <taxon>Micrococcales</taxon>
        <taxon>Microbacteriaceae</taxon>
        <taxon>Amnibacterium</taxon>
    </lineage>
</organism>
<proteinExistence type="predicted"/>
<accession>A0ABP8ZAN2</accession>
<name>A0ABP8ZAN2_9MICO</name>
<dbReference type="Gene3D" id="3.40.960.10">
    <property type="entry name" value="VSR Endonuclease"/>
    <property type="match status" value="1"/>
</dbReference>
<dbReference type="EMBL" id="BAABLP010000005">
    <property type="protein sequence ID" value="GAA4751113.1"/>
    <property type="molecule type" value="Genomic_DNA"/>
</dbReference>
<keyword evidence="2" id="KW-1185">Reference proteome</keyword>
<reference evidence="2" key="1">
    <citation type="journal article" date="2019" name="Int. J. Syst. Evol. Microbiol.">
        <title>The Global Catalogue of Microorganisms (GCM) 10K type strain sequencing project: providing services to taxonomists for standard genome sequencing and annotation.</title>
        <authorList>
            <consortium name="The Broad Institute Genomics Platform"/>
            <consortium name="The Broad Institute Genome Sequencing Center for Infectious Disease"/>
            <person name="Wu L."/>
            <person name="Ma J."/>
        </authorList>
    </citation>
    <scope>NUCLEOTIDE SEQUENCE [LARGE SCALE GENOMIC DNA]</scope>
    <source>
        <strain evidence="2">JCM 19015</strain>
    </source>
</reference>
<protein>
    <recommendedName>
        <fullName evidence="3">DUF559 domain-containing protein</fullName>
    </recommendedName>
</protein>
<dbReference type="Proteomes" id="UP001500121">
    <property type="component" value="Unassembled WGS sequence"/>
</dbReference>
<evidence type="ECO:0000313" key="1">
    <source>
        <dbReference type="EMBL" id="GAA4751113.1"/>
    </source>
</evidence>
<evidence type="ECO:0008006" key="3">
    <source>
        <dbReference type="Google" id="ProtNLM"/>
    </source>
</evidence>